<keyword evidence="5 6" id="KW-0349">Heme</keyword>
<evidence type="ECO:0000256" key="2">
    <source>
        <dbReference type="ARBA" id="ARBA00022723"/>
    </source>
</evidence>
<dbReference type="InterPro" id="IPR002401">
    <property type="entry name" value="Cyt_P450_E_grp-I"/>
</dbReference>
<comment type="similarity">
    <text evidence="1 6">Belongs to the cytochrome P450 family.</text>
</comment>
<dbReference type="PROSITE" id="PS00086">
    <property type="entry name" value="CYTOCHROME_P450"/>
    <property type="match status" value="1"/>
</dbReference>
<name>A0AAV9P849_9PEZI</name>
<dbReference type="EMBL" id="JAVRRT010000008">
    <property type="protein sequence ID" value="KAK5169328.1"/>
    <property type="molecule type" value="Genomic_DNA"/>
</dbReference>
<feature type="binding site" description="axial binding residue" evidence="5">
    <location>
        <position position="453"/>
    </location>
    <ligand>
        <name>heme</name>
        <dbReference type="ChEBI" id="CHEBI:30413"/>
    </ligand>
    <ligandPart>
        <name>Fe</name>
        <dbReference type="ChEBI" id="CHEBI:18248"/>
    </ligandPart>
</feature>
<sequence>MAFLSYASRQLVADSDDVSMIWVIAILSVLAFLMVFAALHRLLRPVDRLPAPSGKKWKLPPGPSGWPFIGSLLLYSKGEVAAHQIAEYGEMTTTHLGSKLWVVLNSNRLVSELYGRKGSVTNGRPPYPMVSGMISQNRRSVLLPVNGWAERRRVMHQLLSGTALAKYQDYQDMESITLLKGYLHRPQAWYVHNRIYSNSVIHRITFGERPPEGDNVKEIAKAQFDFLTNAPPYNLWDCFPELTKLPIIFQWWRHKYAAMGHATHAAYARYWTPLKAAIEQGDRPPSFAQDLISGEGKFSGTETDKMFLAMQLVEAGSDTTRLAINIFILAAFSNPDKFQKARDEVDSVCGGSGERLPGFEDEKLLPYINAFGKEMLRWRRVFAWTPEHTLTEDLAFEGYFFPKGTNFVINHASIANDPSAYESPQSFQPERFLDGHETDMGGHWQFGHGRRVCVGYRLAQKSLFINVARLVYCFDFAAREPFDNTKINHFTLDEPFPVEVRVRGTSFAELIRNSSTNVGNV</sequence>
<dbReference type="AlphaFoldDB" id="A0AAV9P849"/>
<dbReference type="CDD" id="cd11065">
    <property type="entry name" value="CYP64-like"/>
    <property type="match status" value="1"/>
</dbReference>
<evidence type="ECO:0000256" key="6">
    <source>
        <dbReference type="RuleBase" id="RU000461"/>
    </source>
</evidence>
<comment type="caution">
    <text evidence="8">The sequence shown here is derived from an EMBL/GenBank/DDBJ whole genome shotgun (WGS) entry which is preliminary data.</text>
</comment>
<dbReference type="PANTHER" id="PTHR46300">
    <property type="entry name" value="P450, PUTATIVE (EUROFUNG)-RELATED-RELATED"/>
    <property type="match status" value="1"/>
</dbReference>
<dbReference type="GO" id="GO:0005506">
    <property type="term" value="F:iron ion binding"/>
    <property type="evidence" value="ECO:0007669"/>
    <property type="project" value="InterPro"/>
</dbReference>
<evidence type="ECO:0000256" key="5">
    <source>
        <dbReference type="PIRSR" id="PIRSR602401-1"/>
    </source>
</evidence>
<keyword evidence="3 6" id="KW-0560">Oxidoreductase</keyword>
<keyword evidence="6" id="KW-0503">Monooxygenase</keyword>
<dbReference type="InterPro" id="IPR001128">
    <property type="entry name" value="Cyt_P450"/>
</dbReference>
<dbReference type="GO" id="GO:0016705">
    <property type="term" value="F:oxidoreductase activity, acting on paired donors, with incorporation or reduction of molecular oxygen"/>
    <property type="evidence" value="ECO:0007669"/>
    <property type="project" value="InterPro"/>
</dbReference>
<keyword evidence="4 5" id="KW-0408">Iron</keyword>
<dbReference type="InterPro" id="IPR050364">
    <property type="entry name" value="Cytochrome_P450_fung"/>
</dbReference>
<dbReference type="GO" id="GO:0020037">
    <property type="term" value="F:heme binding"/>
    <property type="evidence" value="ECO:0007669"/>
    <property type="project" value="InterPro"/>
</dbReference>
<evidence type="ECO:0000313" key="9">
    <source>
        <dbReference type="Proteomes" id="UP001337655"/>
    </source>
</evidence>
<proteinExistence type="inferred from homology"/>
<keyword evidence="9" id="KW-1185">Reference proteome</keyword>
<evidence type="ECO:0000256" key="4">
    <source>
        <dbReference type="ARBA" id="ARBA00023004"/>
    </source>
</evidence>
<dbReference type="PRINTS" id="PR00463">
    <property type="entry name" value="EP450I"/>
</dbReference>
<accession>A0AAV9P849</accession>
<keyword evidence="7" id="KW-0472">Membrane</keyword>
<evidence type="ECO:0000256" key="3">
    <source>
        <dbReference type="ARBA" id="ARBA00023002"/>
    </source>
</evidence>
<dbReference type="Proteomes" id="UP001337655">
    <property type="component" value="Unassembled WGS sequence"/>
</dbReference>
<evidence type="ECO:0008006" key="10">
    <source>
        <dbReference type="Google" id="ProtNLM"/>
    </source>
</evidence>
<comment type="cofactor">
    <cofactor evidence="5">
        <name>heme</name>
        <dbReference type="ChEBI" id="CHEBI:30413"/>
    </cofactor>
</comment>
<dbReference type="SUPFAM" id="SSF48264">
    <property type="entry name" value="Cytochrome P450"/>
    <property type="match status" value="1"/>
</dbReference>
<gene>
    <name evidence="8" type="ORF">LTR77_005303</name>
</gene>
<evidence type="ECO:0000256" key="7">
    <source>
        <dbReference type="SAM" id="Phobius"/>
    </source>
</evidence>
<dbReference type="GO" id="GO:0004497">
    <property type="term" value="F:monooxygenase activity"/>
    <property type="evidence" value="ECO:0007669"/>
    <property type="project" value="UniProtKB-KW"/>
</dbReference>
<dbReference type="RefSeq" id="XP_064658674.1">
    <property type="nucleotide sequence ID" value="XM_064802549.1"/>
</dbReference>
<protein>
    <recommendedName>
        <fullName evidence="10">Cytochrome P450</fullName>
    </recommendedName>
</protein>
<dbReference type="Pfam" id="PF00067">
    <property type="entry name" value="p450"/>
    <property type="match status" value="1"/>
</dbReference>
<reference evidence="8 9" key="1">
    <citation type="submission" date="2023-08" db="EMBL/GenBank/DDBJ databases">
        <title>Black Yeasts Isolated from many extreme environments.</title>
        <authorList>
            <person name="Coleine C."/>
            <person name="Stajich J.E."/>
            <person name="Selbmann L."/>
        </authorList>
    </citation>
    <scope>NUCLEOTIDE SEQUENCE [LARGE SCALE GENOMIC DNA]</scope>
    <source>
        <strain evidence="8 9">CCFEE 5935</strain>
    </source>
</reference>
<feature type="transmembrane region" description="Helical" evidence="7">
    <location>
        <begin position="20"/>
        <end position="39"/>
    </location>
</feature>
<organism evidence="8 9">
    <name type="scientific">Saxophila tyrrhenica</name>
    <dbReference type="NCBI Taxonomy" id="1690608"/>
    <lineage>
        <taxon>Eukaryota</taxon>
        <taxon>Fungi</taxon>
        <taxon>Dikarya</taxon>
        <taxon>Ascomycota</taxon>
        <taxon>Pezizomycotina</taxon>
        <taxon>Dothideomycetes</taxon>
        <taxon>Dothideomycetidae</taxon>
        <taxon>Mycosphaerellales</taxon>
        <taxon>Extremaceae</taxon>
        <taxon>Saxophila</taxon>
    </lineage>
</organism>
<keyword evidence="2 5" id="KW-0479">Metal-binding</keyword>
<evidence type="ECO:0000256" key="1">
    <source>
        <dbReference type="ARBA" id="ARBA00010617"/>
    </source>
</evidence>
<dbReference type="GeneID" id="89926645"/>
<evidence type="ECO:0000313" key="8">
    <source>
        <dbReference type="EMBL" id="KAK5169328.1"/>
    </source>
</evidence>
<keyword evidence="7" id="KW-1133">Transmembrane helix</keyword>
<keyword evidence="7" id="KW-0812">Transmembrane</keyword>
<dbReference type="InterPro" id="IPR036396">
    <property type="entry name" value="Cyt_P450_sf"/>
</dbReference>
<dbReference type="PANTHER" id="PTHR46300:SF12">
    <property type="entry name" value="P450, PUTATIVE (EUROFUNG)-RELATED"/>
    <property type="match status" value="1"/>
</dbReference>
<dbReference type="Gene3D" id="1.10.630.10">
    <property type="entry name" value="Cytochrome P450"/>
    <property type="match status" value="1"/>
</dbReference>
<dbReference type="InterPro" id="IPR017972">
    <property type="entry name" value="Cyt_P450_CS"/>
</dbReference>